<accession>A0ACB9PMM0</accession>
<reference evidence="1 2" key="1">
    <citation type="journal article" date="2022" name="DNA Res.">
        <title>Chromosomal-level genome assembly of the orchid tree Bauhinia variegata (Leguminosae; Cercidoideae) supports the allotetraploid origin hypothesis of Bauhinia.</title>
        <authorList>
            <person name="Zhong Y."/>
            <person name="Chen Y."/>
            <person name="Zheng D."/>
            <person name="Pang J."/>
            <person name="Liu Y."/>
            <person name="Luo S."/>
            <person name="Meng S."/>
            <person name="Qian L."/>
            <person name="Wei D."/>
            <person name="Dai S."/>
            <person name="Zhou R."/>
        </authorList>
    </citation>
    <scope>NUCLEOTIDE SEQUENCE [LARGE SCALE GENOMIC DNA]</scope>
    <source>
        <strain evidence="1">BV-YZ2020</strain>
    </source>
</reference>
<dbReference type="Proteomes" id="UP000828941">
    <property type="component" value="Chromosome 4"/>
</dbReference>
<sequence>MLFHSTPKKRKRDMRCYPNIQDVTYFSTPLFWVNLGTTAFVGYLITKIPPKKTYWKYARARTTENLKKLENQHDDLNPS</sequence>
<name>A0ACB9PMM0_BAUVA</name>
<organism evidence="1 2">
    <name type="scientific">Bauhinia variegata</name>
    <name type="common">Purple orchid tree</name>
    <name type="synonym">Phanera variegata</name>
    <dbReference type="NCBI Taxonomy" id="167791"/>
    <lineage>
        <taxon>Eukaryota</taxon>
        <taxon>Viridiplantae</taxon>
        <taxon>Streptophyta</taxon>
        <taxon>Embryophyta</taxon>
        <taxon>Tracheophyta</taxon>
        <taxon>Spermatophyta</taxon>
        <taxon>Magnoliopsida</taxon>
        <taxon>eudicotyledons</taxon>
        <taxon>Gunneridae</taxon>
        <taxon>Pentapetalae</taxon>
        <taxon>rosids</taxon>
        <taxon>fabids</taxon>
        <taxon>Fabales</taxon>
        <taxon>Fabaceae</taxon>
        <taxon>Cercidoideae</taxon>
        <taxon>Cercideae</taxon>
        <taxon>Bauhiniinae</taxon>
        <taxon>Bauhinia</taxon>
    </lineage>
</organism>
<comment type="caution">
    <text evidence="1">The sequence shown here is derived from an EMBL/GenBank/DDBJ whole genome shotgun (WGS) entry which is preliminary data.</text>
</comment>
<keyword evidence="2" id="KW-1185">Reference proteome</keyword>
<protein>
    <submittedName>
        <fullName evidence="1">Uncharacterized protein</fullName>
    </submittedName>
</protein>
<evidence type="ECO:0000313" key="1">
    <source>
        <dbReference type="EMBL" id="KAI4349209.1"/>
    </source>
</evidence>
<proteinExistence type="predicted"/>
<gene>
    <name evidence="1" type="ORF">L6164_009829</name>
</gene>
<dbReference type="EMBL" id="CM039429">
    <property type="protein sequence ID" value="KAI4349209.1"/>
    <property type="molecule type" value="Genomic_DNA"/>
</dbReference>
<evidence type="ECO:0000313" key="2">
    <source>
        <dbReference type="Proteomes" id="UP000828941"/>
    </source>
</evidence>